<sequence length="217" mass="24210">MPTVLSTKCLSEAQQNLILQSGWGLVAYNAIQTQQLPNLDDFKKSHFENAIVTSQKTVAILKALQIDLKNAFCVGEKTALKLKEADYPVVEVANYGNDLAELISTTYGDLKFDFFCGKIRNDELPDLLKKKKVDFTEHHLYKTIHNPKSFNRSFDAVLFFSPSGVESYYTCNSFQGERIICIGKTTASAARQISTQIEIASKTSIESVIVRLVKANS</sequence>
<keyword evidence="2" id="KW-0808">Transferase</keyword>
<dbReference type="CDD" id="cd06578">
    <property type="entry name" value="HemD"/>
    <property type="match status" value="1"/>
</dbReference>
<proteinExistence type="predicted"/>
<evidence type="ECO:0000259" key="1">
    <source>
        <dbReference type="Pfam" id="PF02602"/>
    </source>
</evidence>
<dbReference type="SUPFAM" id="SSF69618">
    <property type="entry name" value="HemD-like"/>
    <property type="match status" value="1"/>
</dbReference>
<dbReference type="GO" id="GO:0032259">
    <property type="term" value="P:methylation"/>
    <property type="evidence" value="ECO:0007669"/>
    <property type="project" value="UniProtKB-KW"/>
</dbReference>
<gene>
    <name evidence="2" type="primary">hemD</name>
    <name evidence="2" type="ORF">GCM10010832_20640</name>
</gene>
<reference evidence="3" key="1">
    <citation type="journal article" date="2019" name="Int. J. Syst. Evol. Microbiol.">
        <title>The Global Catalogue of Microorganisms (GCM) 10K type strain sequencing project: providing services to taxonomists for standard genome sequencing and annotation.</title>
        <authorList>
            <consortium name="The Broad Institute Genomics Platform"/>
            <consortium name="The Broad Institute Genome Sequencing Center for Infectious Disease"/>
            <person name="Wu L."/>
            <person name="Ma J."/>
        </authorList>
    </citation>
    <scope>NUCLEOTIDE SEQUENCE [LARGE SCALE GENOMIC DNA]</scope>
    <source>
        <strain evidence="3">CGMCC 1.12931</strain>
    </source>
</reference>
<feature type="domain" description="Tetrapyrrole biosynthesis uroporphyrinogen III synthase" evidence="1">
    <location>
        <begin position="20"/>
        <end position="207"/>
    </location>
</feature>
<dbReference type="InterPro" id="IPR003754">
    <property type="entry name" value="4pyrrol_synth_uPrphyn_synth"/>
</dbReference>
<comment type="caution">
    <text evidence="2">The sequence shown here is derived from an EMBL/GenBank/DDBJ whole genome shotgun (WGS) entry which is preliminary data.</text>
</comment>
<organism evidence="2 3">
    <name type="scientific">Psychroflexus planctonicus</name>
    <dbReference type="NCBI Taxonomy" id="1526575"/>
    <lineage>
        <taxon>Bacteria</taxon>
        <taxon>Pseudomonadati</taxon>
        <taxon>Bacteroidota</taxon>
        <taxon>Flavobacteriia</taxon>
        <taxon>Flavobacteriales</taxon>
        <taxon>Flavobacteriaceae</taxon>
        <taxon>Psychroflexus</taxon>
    </lineage>
</organism>
<dbReference type="GO" id="GO:0008168">
    <property type="term" value="F:methyltransferase activity"/>
    <property type="evidence" value="ECO:0007669"/>
    <property type="project" value="UniProtKB-KW"/>
</dbReference>
<dbReference type="Gene3D" id="3.40.50.10090">
    <property type="match status" value="2"/>
</dbReference>
<dbReference type="EMBL" id="BMGM01000009">
    <property type="protein sequence ID" value="GGE40371.1"/>
    <property type="molecule type" value="Genomic_DNA"/>
</dbReference>
<dbReference type="PANTHER" id="PTHR12390:SF0">
    <property type="entry name" value="UROPORPHYRINOGEN-III SYNTHASE"/>
    <property type="match status" value="1"/>
</dbReference>
<dbReference type="Pfam" id="PF02602">
    <property type="entry name" value="HEM4"/>
    <property type="match status" value="1"/>
</dbReference>
<keyword evidence="3" id="KW-1185">Reference proteome</keyword>
<dbReference type="InterPro" id="IPR039793">
    <property type="entry name" value="UROS/Hem4"/>
</dbReference>
<evidence type="ECO:0000313" key="3">
    <source>
        <dbReference type="Proteomes" id="UP000599179"/>
    </source>
</evidence>
<evidence type="ECO:0000313" key="2">
    <source>
        <dbReference type="EMBL" id="GGE40371.1"/>
    </source>
</evidence>
<name>A0ABQ1SJW9_9FLAO</name>
<dbReference type="InterPro" id="IPR036108">
    <property type="entry name" value="4pyrrol_syn_uPrphyn_synt_sf"/>
</dbReference>
<dbReference type="RefSeq" id="WP_188459054.1">
    <property type="nucleotide sequence ID" value="NZ_BMGM01000009.1"/>
</dbReference>
<keyword evidence="2" id="KW-0489">Methyltransferase</keyword>
<accession>A0ABQ1SJW9</accession>
<dbReference type="Proteomes" id="UP000599179">
    <property type="component" value="Unassembled WGS sequence"/>
</dbReference>
<dbReference type="PANTHER" id="PTHR12390">
    <property type="entry name" value="UROPORPHYRINOGEN III SYNTHASE"/>
    <property type="match status" value="1"/>
</dbReference>
<protein>
    <submittedName>
        <fullName evidence="2">Uroporphyrinogen III methyltransferase</fullName>
    </submittedName>
</protein>